<dbReference type="EMBL" id="BAABBE010000009">
    <property type="protein sequence ID" value="GAA3645995.1"/>
    <property type="molecule type" value="Genomic_DNA"/>
</dbReference>
<keyword evidence="3" id="KW-1003">Cell membrane</keyword>
<keyword evidence="4 7" id="KW-0812">Transmembrane</keyword>
<dbReference type="PANTHER" id="PTHR42718">
    <property type="entry name" value="MAJOR FACILITATOR SUPERFAMILY MULTIDRUG TRANSPORTER MFSC"/>
    <property type="match status" value="1"/>
</dbReference>
<feature type="transmembrane region" description="Helical" evidence="7">
    <location>
        <begin position="303"/>
        <end position="325"/>
    </location>
</feature>
<gene>
    <name evidence="9" type="ORF">GCM10022267_35860</name>
</gene>
<dbReference type="CDD" id="cd17321">
    <property type="entry name" value="MFS_MMR_MDR_like"/>
    <property type="match status" value="1"/>
</dbReference>
<feature type="transmembrane region" description="Helical" evidence="7">
    <location>
        <begin position="83"/>
        <end position="101"/>
    </location>
</feature>
<feature type="transmembrane region" description="Helical" evidence="7">
    <location>
        <begin position="273"/>
        <end position="297"/>
    </location>
</feature>
<name>A0ABP7B1P2_9PSEU</name>
<dbReference type="PANTHER" id="PTHR42718:SF46">
    <property type="entry name" value="BLR6921 PROTEIN"/>
    <property type="match status" value="1"/>
</dbReference>
<accession>A0ABP7B1P2</accession>
<feature type="transmembrane region" description="Helical" evidence="7">
    <location>
        <begin position="52"/>
        <end position="71"/>
    </location>
</feature>
<feature type="domain" description="Major facilitator superfamily (MFS) profile" evidence="8">
    <location>
        <begin position="17"/>
        <end position="451"/>
    </location>
</feature>
<dbReference type="PROSITE" id="PS50850">
    <property type="entry name" value="MFS"/>
    <property type="match status" value="1"/>
</dbReference>
<feature type="transmembrane region" description="Helical" evidence="7">
    <location>
        <begin position="430"/>
        <end position="447"/>
    </location>
</feature>
<evidence type="ECO:0000313" key="9">
    <source>
        <dbReference type="EMBL" id="GAA3645995.1"/>
    </source>
</evidence>
<evidence type="ECO:0000313" key="10">
    <source>
        <dbReference type="Proteomes" id="UP001500711"/>
    </source>
</evidence>
<sequence>MTTDQRQATGDVKAWPVAVLLASASLLVLFDSLAVATALPTIGAEFSLRPGLLQWVVSLYSVSIGAFLILGGRACDLWGRKRMMVASLALCTVAGLIAGIAPNLPVLLAGRALQGVAAAFAIPAALATGASIFREEPWRSRVFSVIAFASWAAGLAGAMMGGLITVHFGWRWVFLVTVPVGVVACLAALVLLPADVVPDGERERLDLWGAVLASTGLVVLIVGLEELGRGTHTGPALLVVCLAVIVLVAFVQVERKVRHPLVKPRLVRSRRMIGSCLAFGAYCVGYTAVIVVLSLRLQEVHGLSAAGAGLALTPLLLGGIPSALLAPMALRRFSARVVVTMSLVSCALALTMIATTPGTTALLPWLVLWGVASGPVYVALTRECISDAEEEDRGAASALFESMSHIGGAIAIAVFMTLLGAGVSYRSTELVGVVVVAAGAVVALTVLPRRREADRR</sequence>
<dbReference type="Proteomes" id="UP001500711">
    <property type="component" value="Unassembled WGS sequence"/>
</dbReference>
<evidence type="ECO:0000256" key="6">
    <source>
        <dbReference type="ARBA" id="ARBA00023136"/>
    </source>
</evidence>
<evidence type="ECO:0000256" key="7">
    <source>
        <dbReference type="SAM" id="Phobius"/>
    </source>
</evidence>
<keyword evidence="5 7" id="KW-1133">Transmembrane helix</keyword>
<dbReference type="InterPro" id="IPR036259">
    <property type="entry name" value="MFS_trans_sf"/>
</dbReference>
<feature type="transmembrane region" description="Helical" evidence="7">
    <location>
        <begin position="113"/>
        <end position="133"/>
    </location>
</feature>
<comment type="caution">
    <text evidence="9">The sequence shown here is derived from an EMBL/GenBank/DDBJ whole genome shotgun (WGS) entry which is preliminary data.</text>
</comment>
<comment type="subcellular location">
    <subcellularLocation>
        <location evidence="1">Cell membrane</location>
        <topology evidence="1">Multi-pass membrane protein</topology>
    </subcellularLocation>
</comment>
<feature type="transmembrane region" description="Helical" evidence="7">
    <location>
        <begin position="205"/>
        <end position="224"/>
    </location>
</feature>
<dbReference type="SUPFAM" id="SSF103473">
    <property type="entry name" value="MFS general substrate transporter"/>
    <property type="match status" value="1"/>
</dbReference>
<keyword evidence="10" id="KW-1185">Reference proteome</keyword>
<feature type="transmembrane region" description="Helical" evidence="7">
    <location>
        <begin position="145"/>
        <end position="166"/>
    </location>
</feature>
<feature type="transmembrane region" description="Helical" evidence="7">
    <location>
        <begin position="337"/>
        <end position="356"/>
    </location>
</feature>
<dbReference type="Pfam" id="PF07690">
    <property type="entry name" value="MFS_1"/>
    <property type="match status" value="1"/>
</dbReference>
<feature type="transmembrane region" description="Helical" evidence="7">
    <location>
        <begin position="402"/>
        <end position="424"/>
    </location>
</feature>
<protein>
    <submittedName>
        <fullName evidence="9">MFS transporter</fullName>
    </submittedName>
</protein>
<dbReference type="InterPro" id="IPR020846">
    <property type="entry name" value="MFS_dom"/>
</dbReference>
<evidence type="ECO:0000256" key="5">
    <source>
        <dbReference type="ARBA" id="ARBA00022989"/>
    </source>
</evidence>
<evidence type="ECO:0000256" key="4">
    <source>
        <dbReference type="ARBA" id="ARBA00022692"/>
    </source>
</evidence>
<organism evidence="9 10">
    <name type="scientific">Lentzea roselyniae</name>
    <dbReference type="NCBI Taxonomy" id="531940"/>
    <lineage>
        <taxon>Bacteria</taxon>
        <taxon>Bacillati</taxon>
        <taxon>Actinomycetota</taxon>
        <taxon>Actinomycetes</taxon>
        <taxon>Pseudonocardiales</taxon>
        <taxon>Pseudonocardiaceae</taxon>
        <taxon>Lentzea</taxon>
    </lineage>
</organism>
<keyword evidence="6 7" id="KW-0472">Membrane</keyword>
<evidence type="ECO:0000259" key="8">
    <source>
        <dbReference type="PROSITE" id="PS50850"/>
    </source>
</evidence>
<dbReference type="Gene3D" id="1.20.1250.20">
    <property type="entry name" value="MFS general substrate transporter like domains"/>
    <property type="match status" value="1"/>
</dbReference>
<dbReference type="RefSeq" id="WP_346131215.1">
    <property type="nucleotide sequence ID" value="NZ_BAABBE010000009.1"/>
</dbReference>
<feature type="transmembrane region" description="Helical" evidence="7">
    <location>
        <begin position="172"/>
        <end position="193"/>
    </location>
</feature>
<dbReference type="Gene3D" id="1.20.1720.10">
    <property type="entry name" value="Multidrug resistance protein D"/>
    <property type="match status" value="1"/>
</dbReference>
<feature type="transmembrane region" description="Helical" evidence="7">
    <location>
        <begin position="362"/>
        <end position="381"/>
    </location>
</feature>
<keyword evidence="2" id="KW-0813">Transport</keyword>
<dbReference type="InterPro" id="IPR011701">
    <property type="entry name" value="MFS"/>
</dbReference>
<evidence type="ECO:0000256" key="3">
    <source>
        <dbReference type="ARBA" id="ARBA00022475"/>
    </source>
</evidence>
<reference evidence="10" key="1">
    <citation type="journal article" date="2019" name="Int. J. Syst. Evol. Microbiol.">
        <title>The Global Catalogue of Microorganisms (GCM) 10K type strain sequencing project: providing services to taxonomists for standard genome sequencing and annotation.</title>
        <authorList>
            <consortium name="The Broad Institute Genomics Platform"/>
            <consortium name="The Broad Institute Genome Sequencing Center for Infectious Disease"/>
            <person name="Wu L."/>
            <person name="Ma J."/>
        </authorList>
    </citation>
    <scope>NUCLEOTIDE SEQUENCE [LARGE SCALE GENOMIC DNA]</scope>
    <source>
        <strain evidence="10">JCM 17494</strain>
    </source>
</reference>
<evidence type="ECO:0000256" key="1">
    <source>
        <dbReference type="ARBA" id="ARBA00004651"/>
    </source>
</evidence>
<proteinExistence type="predicted"/>
<evidence type="ECO:0000256" key="2">
    <source>
        <dbReference type="ARBA" id="ARBA00022448"/>
    </source>
</evidence>
<feature type="transmembrane region" description="Helical" evidence="7">
    <location>
        <begin position="236"/>
        <end position="253"/>
    </location>
</feature>